<dbReference type="Proteomes" id="UP000887013">
    <property type="component" value="Unassembled WGS sequence"/>
</dbReference>
<keyword evidence="2" id="KW-1185">Reference proteome</keyword>
<accession>A0A8X6TVF9</accession>
<evidence type="ECO:0000313" key="1">
    <source>
        <dbReference type="EMBL" id="GFT60803.1"/>
    </source>
</evidence>
<reference evidence="1" key="1">
    <citation type="submission" date="2020-08" db="EMBL/GenBank/DDBJ databases">
        <title>Multicomponent nature underlies the extraordinary mechanical properties of spider dragline silk.</title>
        <authorList>
            <person name="Kono N."/>
            <person name="Nakamura H."/>
            <person name="Mori M."/>
            <person name="Yoshida Y."/>
            <person name="Ohtoshi R."/>
            <person name="Malay A.D."/>
            <person name="Moran D.A.P."/>
            <person name="Tomita M."/>
            <person name="Numata K."/>
            <person name="Arakawa K."/>
        </authorList>
    </citation>
    <scope>NUCLEOTIDE SEQUENCE</scope>
</reference>
<evidence type="ECO:0000313" key="2">
    <source>
        <dbReference type="Proteomes" id="UP000887013"/>
    </source>
</evidence>
<proteinExistence type="predicted"/>
<dbReference type="AlphaFoldDB" id="A0A8X6TVF9"/>
<sequence>MPHNSEIPVPQPPSSLDNILSEESESELNYLARNLGISKDVAESLGSKTEGLKMKICYHLRPYFRGIGIKRKN</sequence>
<comment type="caution">
    <text evidence="1">The sequence shown here is derived from an EMBL/GenBank/DDBJ whole genome shotgun (WGS) entry which is preliminary data.</text>
</comment>
<protein>
    <submittedName>
        <fullName evidence="1">Uncharacterized protein</fullName>
    </submittedName>
</protein>
<organism evidence="1 2">
    <name type="scientific">Nephila pilipes</name>
    <name type="common">Giant wood spider</name>
    <name type="synonym">Nephila maculata</name>
    <dbReference type="NCBI Taxonomy" id="299642"/>
    <lineage>
        <taxon>Eukaryota</taxon>
        <taxon>Metazoa</taxon>
        <taxon>Ecdysozoa</taxon>
        <taxon>Arthropoda</taxon>
        <taxon>Chelicerata</taxon>
        <taxon>Arachnida</taxon>
        <taxon>Araneae</taxon>
        <taxon>Araneomorphae</taxon>
        <taxon>Entelegynae</taxon>
        <taxon>Araneoidea</taxon>
        <taxon>Nephilidae</taxon>
        <taxon>Nephila</taxon>
    </lineage>
</organism>
<gene>
    <name evidence="1" type="ORF">NPIL_47791</name>
</gene>
<dbReference type="EMBL" id="BMAW01114216">
    <property type="protein sequence ID" value="GFT60803.1"/>
    <property type="molecule type" value="Genomic_DNA"/>
</dbReference>
<name>A0A8X6TVF9_NEPPI</name>